<accession>A0A164MUI1</accession>
<protein>
    <submittedName>
        <fullName evidence="1">Uncharacterized protein</fullName>
    </submittedName>
</protein>
<proteinExistence type="predicted"/>
<keyword evidence="2" id="KW-1185">Reference proteome</keyword>
<dbReference type="InterPro" id="IPR036537">
    <property type="entry name" value="Adaptor_Cbl_N_dom_sf"/>
</dbReference>
<dbReference type="AlphaFoldDB" id="A0A164MUI1"/>
<dbReference type="Gene3D" id="1.20.930.20">
    <property type="entry name" value="Adaptor protein Cbl, N-terminal domain"/>
    <property type="match status" value="1"/>
</dbReference>
<dbReference type="GO" id="GO:0007166">
    <property type="term" value="P:cell surface receptor signaling pathway"/>
    <property type="evidence" value="ECO:0007669"/>
    <property type="project" value="InterPro"/>
</dbReference>
<evidence type="ECO:0000313" key="2">
    <source>
        <dbReference type="Proteomes" id="UP000076722"/>
    </source>
</evidence>
<gene>
    <name evidence="1" type="ORF">SISNIDRAFT_491397</name>
</gene>
<name>A0A164MUI1_9AGAM</name>
<dbReference type="Proteomes" id="UP000076722">
    <property type="component" value="Unassembled WGS sequence"/>
</dbReference>
<dbReference type="CDD" id="cd21037">
    <property type="entry name" value="MLKL_NTD"/>
    <property type="match status" value="1"/>
</dbReference>
<organism evidence="1 2">
    <name type="scientific">Sistotremastrum niveocremeum HHB9708</name>
    <dbReference type="NCBI Taxonomy" id="1314777"/>
    <lineage>
        <taxon>Eukaryota</taxon>
        <taxon>Fungi</taxon>
        <taxon>Dikarya</taxon>
        <taxon>Basidiomycota</taxon>
        <taxon>Agaricomycotina</taxon>
        <taxon>Agaricomycetes</taxon>
        <taxon>Sistotremastrales</taxon>
        <taxon>Sistotremastraceae</taxon>
        <taxon>Sertulicium</taxon>
        <taxon>Sertulicium niveocremeum</taxon>
    </lineage>
</organism>
<sequence>MLDAERMLADDLDFPLRDDKHTSDFRLLALRFGPSKGRIDTDFQPISYPLIPSLPLSLSPSRPSPSPISMALAADVNANLIRSLKIVQSLGEAVPHGGILKAVAGVGIMILETAEARSYLSSLSRRAAEHIAVLKRLDEDEELSDDLVERLERYHSVLKEILPKVERLGTESRWKRTLKASSVQDEMKDCLNRLNEAYQMYIFESSIATDTKLTTIERGVTALSLRLEAQMTMGSGETNEIPMRQIEFGEEISRVERTMHIFKVEHGQMRDFTGKRRAVILRRFEVKPEVEDKDRGLEEFKKEVELRGDFLNRHVARMLGIASSDTGRTKMIVVEAGTVTAYDYLQKFSGLQYLLEHTRIMSEFVAGYRFLREHRGSWRGGYQDILLSAKDKRLCMGGLGRMDSRWEDSGWRMDEAFFRLKNGNDSFAGGNASLEENAEYYERMRESVTRWSEARTEENGRNLWAWLRWWSGSSEIERGTENSPTVGEIGWKDGNGWHPIPLVHQFPLAQPLQYNVAASRLRDGELETIVGTQIGEYTRWSIDVSPGEEIYLRMYIRSGHTKDIAAFFYGSALSLARDFEVDVRSLRQVSRAGFRIYTSLTISDEQFLTVYYFACPPTPDGSVPDSPGFWSLCPDPLCSDCRLHADAAQVGFHVKPFVEYVRINKQAVALLQDLESQGSLHVPDITYASDPPFASIAEVSEPRASTSVSAKPHKKRFGDALLSAFSKNRKTS</sequence>
<reference evidence="1 2" key="1">
    <citation type="journal article" date="2016" name="Mol. Biol. Evol.">
        <title>Comparative Genomics of Early-Diverging Mushroom-Forming Fungi Provides Insights into the Origins of Lignocellulose Decay Capabilities.</title>
        <authorList>
            <person name="Nagy L.G."/>
            <person name="Riley R."/>
            <person name="Tritt A."/>
            <person name="Adam C."/>
            <person name="Daum C."/>
            <person name="Floudas D."/>
            <person name="Sun H."/>
            <person name="Yadav J.S."/>
            <person name="Pangilinan J."/>
            <person name="Larsson K.H."/>
            <person name="Matsuura K."/>
            <person name="Barry K."/>
            <person name="Labutti K."/>
            <person name="Kuo R."/>
            <person name="Ohm R.A."/>
            <person name="Bhattacharya S.S."/>
            <person name="Shirouzu T."/>
            <person name="Yoshinaga Y."/>
            <person name="Martin F.M."/>
            <person name="Grigoriev I.V."/>
            <person name="Hibbett D.S."/>
        </authorList>
    </citation>
    <scope>NUCLEOTIDE SEQUENCE [LARGE SCALE GENOMIC DNA]</scope>
    <source>
        <strain evidence="1 2">HHB9708</strain>
    </source>
</reference>
<dbReference type="EMBL" id="KV419458">
    <property type="protein sequence ID" value="KZS87048.1"/>
    <property type="molecule type" value="Genomic_DNA"/>
</dbReference>
<evidence type="ECO:0000313" key="1">
    <source>
        <dbReference type="EMBL" id="KZS87048.1"/>
    </source>
</evidence>
<dbReference type="InterPro" id="IPR059179">
    <property type="entry name" value="MLKL-like_MCAfunc"/>
</dbReference>